<feature type="signal peptide" evidence="1">
    <location>
        <begin position="1"/>
        <end position="32"/>
    </location>
</feature>
<evidence type="ECO:0000313" key="3">
    <source>
        <dbReference type="Proteomes" id="UP001157418"/>
    </source>
</evidence>
<proteinExistence type="predicted"/>
<feature type="chain" id="PRO_5043852040" evidence="1">
    <location>
        <begin position="33"/>
        <end position="119"/>
    </location>
</feature>
<dbReference type="Proteomes" id="UP001157418">
    <property type="component" value="Unassembled WGS sequence"/>
</dbReference>
<comment type="caution">
    <text evidence="2">The sequence shown here is derived from an EMBL/GenBank/DDBJ whole genome shotgun (WGS) entry which is preliminary data.</text>
</comment>
<organism evidence="2 3">
    <name type="scientific">Lactuca virosa</name>
    <dbReference type="NCBI Taxonomy" id="75947"/>
    <lineage>
        <taxon>Eukaryota</taxon>
        <taxon>Viridiplantae</taxon>
        <taxon>Streptophyta</taxon>
        <taxon>Embryophyta</taxon>
        <taxon>Tracheophyta</taxon>
        <taxon>Spermatophyta</taxon>
        <taxon>Magnoliopsida</taxon>
        <taxon>eudicotyledons</taxon>
        <taxon>Gunneridae</taxon>
        <taxon>Pentapetalae</taxon>
        <taxon>asterids</taxon>
        <taxon>campanulids</taxon>
        <taxon>Asterales</taxon>
        <taxon>Asteraceae</taxon>
        <taxon>Cichorioideae</taxon>
        <taxon>Cichorieae</taxon>
        <taxon>Lactucinae</taxon>
        <taxon>Lactuca</taxon>
    </lineage>
</organism>
<dbReference type="AlphaFoldDB" id="A0AAU9NB72"/>
<accession>A0AAU9NB72</accession>
<reference evidence="2 3" key="1">
    <citation type="submission" date="2022-01" db="EMBL/GenBank/DDBJ databases">
        <authorList>
            <person name="Xiong W."/>
            <person name="Schranz E."/>
        </authorList>
    </citation>
    <scope>NUCLEOTIDE SEQUENCE [LARGE SCALE GENOMIC DNA]</scope>
</reference>
<sequence length="119" mass="13244">MFVGFAVWPLPPLTSNQFLLFAFLNFATDVCGICSLGPASLNIQSVFTFRSEPDPSPPTLSFNIFLFPIVLILTQQIFHRLNIANVAHASSGQFFDNMINNKVKSGSKIFQNSDKKEET</sequence>
<name>A0AAU9NB72_9ASTR</name>
<gene>
    <name evidence="2" type="ORF">LVIROSA_LOCUS21214</name>
</gene>
<evidence type="ECO:0000313" key="2">
    <source>
        <dbReference type="EMBL" id="CAH1434718.1"/>
    </source>
</evidence>
<dbReference type="EMBL" id="CAKMRJ010003846">
    <property type="protein sequence ID" value="CAH1434718.1"/>
    <property type="molecule type" value="Genomic_DNA"/>
</dbReference>
<keyword evidence="3" id="KW-1185">Reference proteome</keyword>
<keyword evidence="1" id="KW-0732">Signal</keyword>
<protein>
    <submittedName>
        <fullName evidence="2">Uncharacterized protein</fullName>
    </submittedName>
</protein>
<evidence type="ECO:0000256" key="1">
    <source>
        <dbReference type="SAM" id="SignalP"/>
    </source>
</evidence>